<feature type="transmembrane region" description="Helical" evidence="1">
    <location>
        <begin position="468"/>
        <end position="489"/>
    </location>
</feature>
<keyword evidence="1" id="KW-0472">Membrane</keyword>
<feature type="transmembrane region" description="Helical" evidence="1">
    <location>
        <begin position="107"/>
        <end position="130"/>
    </location>
</feature>
<feature type="transmembrane region" description="Helical" evidence="1">
    <location>
        <begin position="830"/>
        <end position="847"/>
    </location>
</feature>
<feature type="transmembrane region" description="Helical" evidence="1">
    <location>
        <begin position="241"/>
        <end position="265"/>
    </location>
</feature>
<dbReference type="InterPro" id="IPR018580">
    <property type="entry name" value="Uncharacterised_YfhO"/>
</dbReference>
<dbReference type="Proteomes" id="UP000077786">
    <property type="component" value="Unassembled WGS sequence"/>
</dbReference>
<dbReference type="RefSeq" id="WP_157091175.1">
    <property type="nucleotide sequence ID" value="NZ_LUTU01000005.1"/>
</dbReference>
<evidence type="ECO:0000256" key="1">
    <source>
        <dbReference type="SAM" id="Phobius"/>
    </source>
</evidence>
<evidence type="ECO:0000313" key="2">
    <source>
        <dbReference type="EMBL" id="OAJ68576.1"/>
    </source>
</evidence>
<dbReference type="PATRIC" id="fig|38307.3.peg.1320"/>
<dbReference type="PANTHER" id="PTHR38454:SF1">
    <property type="entry name" value="INTEGRAL MEMBRANE PROTEIN"/>
    <property type="match status" value="1"/>
</dbReference>
<organism evidence="2 3">
    <name type="scientific">Gluconobacter cerinus</name>
    <dbReference type="NCBI Taxonomy" id="38307"/>
    <lineage>
        <taxon>Bacteria</taxon>
        <taxon>Pseudomonadati</taxon>
        <taxon>Pseudomonadota</taxon>
        <taxon>Alphaproteobacteria</taxon>
        <taxon>Acetobacterales</taxon>
        <taxon>Acetobacteraceae</taxon>
        <taxon>Gluconobacter</taxon>
    </lineage>
</organism>
<keyword evidence="1" id="KW-0812">Transmembrane</keyword>
<accession>A0A1B6VMY2</accession>
<dbReference type="OrthoDB" id="5139172at2"/>
<feature type="transmembrane region" description="Helical" evidence="1">
    <location>
        <begin position="440"/>
        <end position="461"/>
    </location>
</feature>
<feature type="transmembrane region" description="Helical" evidence="1">
    <location>
        <begin position="151"/>
        <end position="168"/>
    </location>
</feature>
<dbReference type="PANTHER" id="PTHR38454">
    <property type="entry name" value="INTEGRAL MEMBRANE PROTEIN-RELATED"/>
    <property type="match status" value="1"/>
</dbReference>
<dbReference type="AlphaFoldDB" id="A0A1B6VMY2"/>
<feature type="transmembrane region" description="Helical" evidence="1">
    <location>
        <begin position="203"/>
        <end position="229"/>
    </location>
</feature>
<keyword evidence="1" id="KW-1133">Transmembrane helix</keyword>
<dbReference type="EMBL" id="LUTU01000005">
    <property type="protein sequence ID" value="OAJ68576.1"/>
    <property type="molecule type" value="Genomic_DNA"/>
</dbReference>
<feature type="transmembrane region" description="Helical" evidence="1">
    <location>
        <begin position="370"/>
        <end position="390"/>
    </location>
</feature>
<name>A0A1B6VMY2_9PROT</name>
<protein>
    <submittedName>
        <fullName evidence="2">Bacterial membrane protein YfhO</fullName>
    </submittedName>
</protein>
<reference evidence="2 3" key="1">
    <citation type="submission" date="2016-03" db="EMBL/GenBank/DDBJ databases">
        <title>Draft genome sequence of Gluconobacter cerinus strain CECT 9110.</title>
        <authorList>
            <person name="Sainz F."/>
            <person name="Mas A."/>
            <person name="Torija M.J."/>
        </authorList>
    </citation>
    <scope>NUCLEOTIDE SEQUENCE [LARGE SCALE GENOMIC DNA]</scope>
    <source>
        <strain evidence="2 3">CECT 9110</strain>
    </source>
</reference>
<feature type="transmembrane region" description="Helical" evidence="1">
    <location>
        <begin position="402"/>
        <end position="420"/>
    </location>
</feature>
<evidence type="ECO:0000313" key="3">
    <source>
        <dbReference type="Proteomes" id="UP000077786"/>
    </source>
</evidence>
<feature type="transmembrane region" description="Helical" evidence="1">
    <location>
        <begin position="333"/>
        <end position="350"/>
    </location>
</feature>
<gene>
    <name evidence="2" type="ORF">A0123_01284</name>
</gene>
<sequence length="859" mass="93889">MPPKMRRFWPRSHLIALIFLPICIYLPEWLGLRSSDPMMTTSLMVQNSASAAKGLIPGHPGWIDGCAGVFVEALGRLVAHDWVHGVIPWWNPYSGVGMPLAGEYQPAAFFLPFVLFLGLPNGLLMMKCTLQIIAGLSTYAFLKQLRLDPRAALIGGLLYAFNGTYAWASDGPSEPLAFLPLALYGVERARTGNWGWLALSLTYLLLAGFPETAFLLGLIALGLAVLRFFQTAPDSRPRFALHICLGGLTAGLIAAPQLLAFLTFLPHADIGVHGGINDETLPHQAWPMLLFPYINGPIFYGSELDAWYALGGYCGLTLPFLALCAIGGNNERGLRFLLLGIFLAVVGKQADVPGLTQLVDLVPGLGHTVFFRLCEPMVESCLILLAAFALDDIFRGAWRRRAIILSACVMSALIVTTYGLDHQFLTKLRSVSEGPVSPHVYAVGSLTFGSLCLAVVVFLATSRKHPKIIGTVLFCETLLLFGFPLLSAYPEQPRPDQRLITALQGETGLQRFVTIGPIEPNYGAYLRIASINHNAIPTPKAWIERLKQDFGSKVDAVTFNGSYPFAENGDAFLEASLARHPDLFAKLGVSALLVPPGHGMPSIAPYPLENRQPNGFPLTPSAPEVTIDISSWEKPVSRLATLQLGTYAGNSNGILTLSICSDTQCATGQARLKEATDNGLTSIELDRIIPADAHTLTLRLKEATTDVMIWSTVRDHVAWPRIRFETDAVRETMRPVLHTGTGDLIRLKNAAPYFETEAPCTLTLKDRETLATNCPAPTYLIRREVMLPGWTAEVNGTFIVPEMWDGLFERIPLPAGPTRIHFHFAPPGTTFGWIATALGLILLWLGFRRVRAPDNALRT</sequence>
<feature type="transmembrane region" description="Helical" evidence="1">
    <location>
        <begin position="12"/>
        <end position="32"/>
    </location>
</feature>
<comment type="caution">
    <text evidence="2">The sequence shown here is derived from an EMBL/GenBank/DDBJ whole genome shotgun (WGS) entry which is preliminary data.</text>
</comment>
<feature type="transmembrane region" description="Helical" evidence="1">
    <location>
        <begin position="306"/>
        <end position="326"/>
    </location>
</feature>
<proteinExistence type="predicted"/>